<dbReference type="SUPFAM" id="SSF53098">
    <property type="entry name" value="Ribonuclease H-like"/>
    <property type="match status" value="1"/>
</dbReference>
<evidence type="ECO:0000259" key="3">
    <source>
        <dbReference type="Pfam" id="PF01612"/>
    </source>
</evidence>
<evidence type="ECO:0000256" key="2">
    <source>
        <dbReference type="ARBA" id="ARBA00022801"/>
    </source>
</evidence>
<feature type="domain" description="3'-5' exonuclease" evidence="3">
    <location>
        <begin position="54"/>
        <end position="218"/>
    </location>
</feature>
<dbReference type="EnsemblPlants" id="HORVU.MOREX.r3.3HG0327720.1">
    <property type="protein sequence ID" value="HORVU.MOREX.r3.3HG0327720.1.CDS1"/>
    <property type="gene ID" value="HORVU.MOREX.r3.3HG0327720"/>
</dbReference>
<dbReference type="GO" id="GO:0003676">
    <property type="term" value="F:nucleic acid binding"/>
    <property type="evidence" value="ECO:0007669"/>
    <property type="project" value="InterPro"/>
</dbReference>
<dbReference type="PANTHER" id="PTHR13620:SF122">
    <property type="entry name" value="3'-5' EXONUCLEASE DOMAIN-CONTAINING PROTEIN"/>
    <property type="match status" value="1"/>
</dbReference>
<evidence type="ECO:0000313" key="5">
    <source>
        <dbReference type="Proteomes" id="UP000011116"/>
    </source>
</evidence>
<dbReference type="GO" id="GO:0005737">
    <property type="term" value="C:cytoplasm"/>
    <property type="evidence" value="ECO:0000318"/>
    <property type="project" value="GO_Central"/>
</dbReference>
<dbReference type="GO" id="GO:0008408">
    <property type="term" value="F:3'-5' exonuclease activity"/>
    <property type="evidence" value="ECO:0000318"/>
    <property type="project" value="GO_Central"/>
</dbReference>
<dbReference type="SMR" id="A0A8I6XVJ8"/>
<dbReference type="AlphaFoldDB" id="A0A8I6XVJ8"/>
<proteinExistence type="predicted"/>
<gene>
    <name evidence="4" type="primary">LOC123442285</name>
</gene>
<dbReference type="GO" id="GO:0005634">
    <property type="term" value="C:nucleus"/>
    <property type="evidence" value="ECO:0000318"/>
    <property type="project" value="GO_Central"/>
</dbReference>
<dbReference type="PANTHER" id="PTHR13620">
    <property type="entry name" value="3-5 EXONUCLEASE"/>
    <property type="match status" value="1"/>
</dbReference>
<dbReference type="Gramene" id="HORVU.MOREX.r3.3HG0327720.1">
    <property type="protein sequence ID" value="HORVU.MOREX.r3.3HG0327720.1.CDS1"/>
    <property type="gene ID" value="HORVU.MOREX.r3.3HG0327720"/>
</dbReference>
<reference evidence="4" key="3">
    <citation type="submission" date="2022-01" db="UniProtKB">
        <authorList>
            <consortium name="EnsemblPlants"/>
        </authorList>
    </citation>
    <scope>IDENTIFICATION</scope>
    <source>
        <strain evidence="4">subsp. vulgare</strain>
    </source>
</reference>
<dbReference type="InterPro" id="IPR051132">
    <property type="entry name" value="3-5_Exonuclease_domain"/>
</dbReference>
<dbReference type="CDD" id="cd06141">
    <property type="entry name" value="WRN_exo"/>
    <property type="match status" value="1"/>
</dbReference>
<organism evidence="4 5">
    <name type="scientific">Hordeum vulgare subsp. vulgare</name>
    <name type="common">Domesticated barley</name>
    <dbReference type="NCBI Taxonomy" id="112509"/>
    <lineage>
        <taxon>Eukaryota</taxon>
        <taxon>Viridiplantae</taxon>
        <taxon>Streptophyta</taxon>
        <taxon>Embryophyta</taxon>
        <taxon>Tracheophyta</taxon>
        <taxon>Spermatophyta</taxon>
        <taxon>Magnoliopsida</taxon>
        <taxon>Liliopsida</taxon>
        <taxon>Poales</taxon>
        <taxon>Poaceae</taxon>
        <taxon>BOP clade</taxon>
        <taxon>Pooideae</taxon>
        <taxon>Triticodae</taxon>
        <taxon>Triticeae</taxon>
        <taxon>Hordeinae</taxon>
        <taxon>Hordeum</taxon>
    </lineage>
</organism>
<dbReference type="InterPro" id="IPR012337">
    <property type="entry name" value="RNaseH-like_sf"/>
</dbReference>
<accession>A0A8I6XVJ8</accession>
<dbReference type="InterPro" id="IPR036397">
    <property type="entry name" value="RNaseH_sf"/>
</dbReference>
<keyword evidence="5" id="KW-1185">Reference proteome</keyword>
<keyword evidence="2" id="KW-0378">Hydrolase</keyword>
<sequence>MHPATLESSQMARQPHKDAPYYFDTQGIDIKATVTVRASTVEEWISRVWTTYLRDADDKKLVGLDTEFTDSVFGKKQKDLPNEQKQRAAVLQLCVANECLVYHIVHARHIPAMLRRFLADGDIVFCGAGIKQDQEMLAYYGLEIASAMDLQRDVDVPVSVCGKVTPSLIDLANYFLGTRFSKDGECARLRRSGWGAFPLSLERIRYAAVDARLSFEVVRQHFRSRCYDRPGDRFNLA</sequence>
<dbReference type="Proteomes" id="UP000011116">
    <property type="component" value="Chromosome 3H"/>
</dbReference>
<dbReference type="InterPro" id="IPR002562">
    <property type="entry name" value="3'-5'_exonuclease_dom"/>
</dbReference>
<dbReference type="GO" id="GO:0006139">
    <property type="term" value="P:nucleobase-containing compound metabolic process"/>
    <property type="evidence" value="ECO:0007669"/>
    <property type="project" value="InterPro"/>
</dbReference>
<evidence type="ECO:0000256" key="1">
    <source>
        <dbReference type="ARBA" id="ARBA00022722"/>
    </source>
</evidence>
<evidence type="ECO:0000313" key="4">
    <source>
        <dbReference type="EnsemblPlants" id="HORVU.MOREX.r3.3HG0327720.1.CDS1"/>
    </source>
</evidence>
<dbReference type="Pfam" id="PF01612">
    <property type="entry name" value="DNA_pol_A_exo1"/>
    <property type="match status" value="1"/>
</dbReference>
<protein>
    <recommendedName>
        <fullName evidence="3">3'-5' exonuclease domain-containing protein</fullName>
    </recommendedName>
</protein>
<reference evidence="4" key="2">
    <citation type="submission" date="2020-10" db="EMBL/GenBank/DDBJ databases">
        <authorList>
            <person name="Scholz U."/>
            <person name="Mascher M."/>
            <person name="Fiebig A."/>
        </authorList>
    </citation>
    <scope>NUCLEOTIDE SEQUENCE [LARGE SCALE GENOMIC DNA]</scope>
    <source>
        <strain evidence="4">cv. Morex</strain>
    </source>
</reference>
<name>A0A8I6XVJ8_HORVV</name>
<dbReference type="Gene3D" id="3.30.420.10">
    <property type="entry name" value="Ribonuclease H-like superfamily/Ribonuclease H"/>
    <property type="match status" value="1"/>
</dbReference>
<reference evidence="5" key="1">
    <citation type="journal article" date="2012" name="Nature">
        <title>A physical, genetic and functional sequence assembly of the barley genome.</title>
        <authorList>
            <consortium name="The International Barley Genome Sequencing Consortium"/>
            <person name="Mayer K.F."/>
            <person name="Waugh R."/>
            <person name="Brown J.W."/>
            <person name="Schulman A."/>
            <person name="Langridge P."/>
            <person name="Platzer M."/>
            <person name="Fincher G.B."/>
            <person name="Muehlbauer G.J."/>
            <person name="Sato K."/>
            <person name="Close T.J."/>
            <person name="Wise R.P."/>
            <person name="Stein N."/>
        </authorList>
    </citation>
    <scope>NUCLEOTIDE SEQUENCE [LARGE SCALE GENOMIC DNA]</scope>
    <source>
        <strain evidence="5">cv. Morex</strain>
    </source>
</reference>
<keyword evidence="1" id="KW-0540">Nuclease</keyword>